<dbReference type="RefSeq" id="XP_003060773.1">
    <property type="nucleotide sequence ID" value="XM_003060727.1"/>
</dbReference>
<feature type="region of interest" description="Disordered" evidence="1">
    <location>
        <begin position="427"/>
        <end position="509"/>
    </location>
</feature>
<dbReference type="AlphaFoldDB" id="C1MXX3"/>
<proteinExistence type="predicted"/>
<dbReference type="GeneID" id="9686210"/>
<keyword evidence="3" id="KW-1185">Reference proteome</keyword>
<reference evidence="2 3" key="1">
    <citation type="journal article" date="2009" name="Science">
        <title>Green evolution and dynamic adaptations revealed by genomes of the marine picoeukaryotes Micromonas.</title>
        <authorList>
            <person name="Worden A.Z."/>
            <person name="Lee J.H."/>
            <person name="Mock T."/>
            <person name="Rouze P."/>
            <person name="Simmons M.P."/>
            <person name="Aerts A.L."/>
            <person name="Allen A.E."/>
            <person name="Cuvelier M.L."/>
            <person name="Derelle E."/>
            <person name="Everett M.V."/>
            <person name="Foulon E."/>
            <person name="Grimwood J."/>
            <person name="Gundlach H."/>
            <person name="Henrissat B."/>
            <person name="Napoli C."/>
            <person name="McDonald S.M."/>
            <person name="Parker M.S."/>
            <person name="Rombauts S."/>
            <person name="Salamov A."/>
            <person name="Von Dassow P."/>
            <person name="Badger J.H."/>
            <person name="Coutinho P.M."/>
            <person name="Demir E."/>
            <person name="Dubchak I."/>
            <person name="Gentemann C."/>
            <person name="Eikrem W."/>
            <person name="Gready J.E."/>
            <person name="John U."/>
            <person name="Lanier W."/>
            <person name="Lindquist E.A."/>
            <person name="Lucas S."/>
            <person name="Mayer K.F."/>
            <person name="Moreau H."/>
            <person name="Not F."/>
            <person name="Otillar R."/>
            <person name="Panaud O."/>
            <person name="Pangilinan J."/>
            <person name="Paulsen I."/>
            <person name="Piegu B."/>
            <person name="Poliakov A."/>
            <person name="Robbens S."/>
            <person name="Schmutz J."/>
            <person name="Toulza E."/>
            <person name="Wyss T."/>
            <person name="Zelensky A."/>
            <person name="Zhou K."/>
            <person name="Armbrust E.V."/>
            <person name="Bhattacharya D."/>
            <person name="Goodenough U.W."/>
            <person name="Van de Peer Y."/>
            <person name="Grigoriev I.V."/>
        </authorList>
    </citation>
    <scope>NUCLEOTIDE SEQUENCE [LARGE SCALE GENOMIC DNA]</scope>
    <source>
        <strain evidence="2 3">CCMP1545</strain>
    </source>
</reference>
<dbReference type="Proteomes" id="UP000001876">
    <property type="component" value="Unassembled WGS sequence"/>
</dbReference>
<feature type="compositionally biased region" description="Acidic residues" evidence="1">
    <location>
        <begin position="429"/>
        <end position="448"/>
    </location>
</feature>
<evidence type="ECO:0000313" key="3">
    <source>
        <dbReference type="Proteomes" id="UP000001876"/>
    </source>
</evidence>
<feature type="region of interest" description="Disordered" evidence="1">
    <location>
        <begin position="221"/>
        <end position="244"/>
    </location>
</feature>
<name>C1MXX3_MICPC</name>
<feature type="compositionally biased region" description="Gly residues" evidence="1">
    <location>
        <begin position="487"/>
        <end position="509"/>
    </location>
</feature>
<feature type="compositionally biased region" description="Low complexity" evidence="1">
    <location>
        <begin position="327"/>
        <end position="345"/>
    </location>
</feature>
<dbReference type="EMBL" id="GG663742">
    <property type="protein sequence ID" value="EEH55542.1"/>
    <property type="molecule type" value="Genomic_DNA"/>
</dbReference>
<accession>C1MXX3</accession>
<organism evidence="3">
    <name type="scientific">Micromonas pusilla (strain CCMP1545)</name>
    <name type="common">Picoplanktonic green alga</name>
    <dbReference type="NCBI Taxonomy" id="564608"/>
    <lineage>
        <taxon>Eukaryota</taxon>
        <taxon>Viridiplantae</taxon>
        <taxon>Chlorophyta</taxon>
        <taxon>Mamiellophyceae</taxon>
        <taxon>Mamiellales</taxon>
        <taxon>Mamiellaceae</taxon>
        <taxon>Micromonas</taxon>
    </lineage>
</organism>
<gene>
    <name evidence="2" type="ORF">MICPUCDRAFT_69231</name>
</gene>
<feature type="region of interest" description="Disordered" evidence="1">
    <location>
        <begin position="1"/>
        <end position="49"/>
    </location>
</feature>
<sequence length="509" mass="52953">MSSALEDATEDASDAAASSTALGEEASFNERDDDDDVESESAHHRRPTLEDLGDVLERVLTHLDATELAMLAMTSSGMRAFVSAAPLAVRVGPALARGRAYHPRAPYRDVVRDTDPRARLESTLRALPRLASRASGLDLTGATLASDAAVADAIAALSSSLRSVTLDACHRVSRATADAIRGSIRGRCGSRAKMIRAASFQRCFGLLESDARALLGDALGWKNEGEDDEDDEEEEGGGRGRRRADKSELRALCLTHLSVPPPPTAGVRGGAVLTTLSLTNCAFEMSASDFARALSTAAPRLEVLGIGGSVFDAPRARSRSGGDGELSDGSGSDSNSPRSTTTTTAAATRAAELAGAFTALPRLRAMEVTFANPEDPFTPASAWLEPVVEATMRRLRDAGGGGGAPQRWALWDLSDPVCVLALRGRRRDDDDDDARGDADDEKNDDDDAAVLRAAANCTPPKRFKATPLHMAVAASPAEPKPSSPASSGGGGGAKDGGGGDGGAGYADCR</sequence>
<evidence type="ECO:0000313" key="2">
    <source>
        <dbReference type="EMBL" id="EEH55542.1"/>
    </source>
</evidence>
<dbReference type="KEGG" id="mpp:MICPUCDRAFT_69231"/>
<evidence type="ECO:0000256" key="1">
    <source>
        <dbReference type="SAM" id="MobiDB-lite"/>
    </source>
</evidence>
<feature type="region of interest" description="Disordered" evidence="1">
    <location>
        <begin position="312"/>
        <end position="345"/>
    </location>
</feature>
<feature type="compositionally biased region" description="Acidic residues" evidence="1">
    <location>
        <begin position="225"/>
        <end position="235"/>
    </location>
</feature>
<protein>
    <submittedName>
        <fullName evidence="2">Predicted protein</fullName>
    </submittedName>
</protein>